<keyword evidence="3" id="KW-1185">Reference proteome</keyword>
<feature type="region of interest" description="Disordered" evidence="1">
    <location>
        <begin position="1"/>
        <end position="29"/>
    </location>
</feature>
<evidence type="ECO:0000313" key="3">
    <source>
        <dbReference type="Proteomes" id="UP000184501"/>
    </source>
</evidence>
<feature type="compositionally biased region" description="Low complexity" evidence="1">
    <location>
        <begin position="1"/>
        <end position="19"/>
    </location>
</feature>
<gene>
    <name evidence="2" type="ORF">SAMN05444320_11369</name>
</gene>
<protein>
    <submittedName>
        <fullName evidence="2">Uncharacterized protein</fullName>
    </submittedName>
</protein>
<dbReference type="RefSeq" id="WP_073489121.1">
    <property type="nucleotide sequence ID" value="NZ_FQVN01000013.1"/>
</dbReference>
<proteinExistence type="predicted"/>
<name>A0A1M5MCB0_STRHI</name>
<dbReference type="AlphaFoldDB" id="A0A1M5MCB0"/>
<accession>A0A1M5MCB0</accession>
<reference evidence="2 3" key="1">
    <citation type="submission" date="2016-11" db="EMBL/GenBank/DDBJ databases">
        <authorList>
            <person name="Jaros S."/>
            <person name="Januszkiewicz K."/>
            <person name="Wedrychowicz H."/>
        </authorList>
    </citation>
    <scope>NUCLEOTIDE SEQUENCE [LARGE SCALE GENOMIC DNA]</scope>
    <source>
        <strain evidence="2 3">DSM 44523</strain>
    </source>
</reference>
<dbReference type="EMBL" id="FQVN01000013">
    <property type="protein sequence ID" value="SHG74906.1"/>
    <property type="molecule type" value="Genomic_DNA"/>
</dbReference>
<sequence length="89" mass="9706">MISTPSPRASPRSASWNPSSSPPPPQGTFVVHAGHRRRDACRRAAHLVLDRARRAGADLDAARARADRLVRPECVIRPNLADHPGIATW</sequence>
<dbReference type="Proteomes" id="UP000184501">
    <property type="component" value="Unassembled WGS sequence"/>
</dbReference>
<evidence type="ECO:0000313" key="2">
    <source>
        <dbReference type="EMBL" id="SHG74906.1"/>
    </source>
</evidence>
<organism evidence="2 3">
    <name type="scientific">Streptoalloteichus hindustanus</name>
    <dbReference type="NCBI Taxonomy" id="2017"/>
    <lineage>
        <taxon>Bacteria</taxon>
        <taxon>Bacillati</taxon>
        <taxon>Actinomycetota</taxon>
        <taxon>Actinomycetes</taxon>
        <taxon>Pseudonocardiales</taxon>
        <taxon>Pseudonocardiaceae</taxon>
        <taxon>Streptoalloteichus</taxon>
    </lineage>
</organism>
<evidence type="ECO:0000256" key="1">
    <source>
        <dbReference type="SAM" id="MobiDB-lite"/>
    </source>
</evidence>
<dbReference type="STRING" id="2017.SAMN05444320_11369"/>